<gene>
    <name evidence="2" type="ORF">LMG29542_08190</name>
</gene>
<evidence type="ECO:0000256" key="1">
    <source>
        <dbReference type="SAM" id="MobiDB-lite"/>
    </source>
</evidence>
<organism evidence="2 3">
    <name type="scientific">Paraburkholderia humisilvae</name>
    <dbReference type="NCBI Taxonomy" id="627669"/>
    <lineage>
        <taxon>Bacteria</taxon>
        <taxon>Pseudomonadati</taxon>
        <taxon>Pseudomonadota</taxon>
        <taxon>Betaproteobacteria</taxon>
        <taxon>Burkholderiales</taxon>
        <taxon>Burkholderiaceae</taxon>
        <taxon>Paraburkholderia</taxon>
    </lineage>
</organism>
<name>A0A6J5F7C6_9BURK</name>
<dbReference type="RefSeq" id="WP_175233277.1">
    <property type="nucleotide sequence ID" value="NZ_CADIKH010000176.1"/>
</dbReference>
<dbReference type="Proteomes" id="UP000494363">
    <property type="component" value="Unassembled WGS sequence"/>
</dbReference>
<keyword evidence="3" id="KW-1185">Reference proteome</keyword>
<dbReference type="EMBL" id="CADIKH010000176">
    <property type="protein sequence ID" value="CAB3774808.1"/>
    <property type="molecule type" value="Genomic_DNA"/>
</dbReference>
<dbReference type="AlphaFoldDB" id="A0A6J5F7C6"/>
<protein>
    <submittedName>
        <fullName evidence="2">Uncharacterized protein</fullName>
    </submittedName>
</protein>
<feature type="region of interest" description="Disordered" evidence="1">
    <location>
        <begin position="1"/>
        <end position="23"/>
    </location>
</feature>
<sequence>MAKISGRGLSGPQRLKPAPLDLPANREARAADRYNRWFGNYSKFAAYEKTYDAVARTEKLKPKYEYFGNLATKIDGAKVNEDGNGLANKRGSKAGLMAATLPGSTHHIHFELSGLDVEGVVNKTREKNNQASITGSELRLAYRLRAQLGDRVHFYHEGKEVAAPWVQNPQLWATYRPKSQTTKEDDEPEGGT</sequence>
<accession>A0A6J5F7C6</accession>
<reference evidence="2 3" key="1">
    <citation type="submission" date="2020-04" db="EMBL/GenBank/DDBJ databases">
        <authorList>
            <person name="De Canck E."/>
        </authorList>
    </citation>
    <scope>NUCLEOTIDE SEQUENCE [LARGE SCALE GENOMIC DNA]</scope>
    <source>
        <strain evidence="2 3">LMG 29542</strain>
    </source>
</reference>
<evidence type="ECO:0000313" key="2">
    <source>
        <dbReference type="EMBL" id="CAB3774808.1"/>
    </source>
</evidence>
<feature type="region of interest" description="Disordered" evidence="1">
    <location>
        <begin position="171"/>
        <end position="192"/>
    </location>
</feature>
<proteinExistence type="predicted"/>
<evidence type="ECO:0000313" key="3">
    <source>
        <dbReference type="Proteomes" id="UP000494363"/>
    </source>
</evidence>